<dbReference type="Pfam" id="PF13643">
    <property type="entry name" value="DUF4145"/>
    <property type="match status" value="1"/>
</dbReference>
<evidence type="ECO:0000259" key="1">
    <source>
        <dbReference type="Pfam" id="PF13643"/>
    </source>
</evidence>
<organism evidence="2 3">
    <name type="scientific">Geoanaerobacter pelophilus</name>
    <dbReference type="NCBI Taxonomy" id="60036"/>
    <lineage>
        <taxon>Bacteria</taxon>
        <taxon>Pseudomonadati</taxon>
        <taxon>Thermodesulfobacteriota</taxon>
        <taxon>Desulfuromonadia</taxon>
        <taxon>Geobacterales</taxon>
        <taxon>Geobacteraceae</taxon>
        <taxon>Geoanaerobacter</taxon>
    </lineage>
</organism>
<proteinExistence type="predicted"/>
<name>A0AAW4L1T8_9BACT</name>
<dbReference type="Proteomes" id="UP000811899">
    <property type="component" value="Unassembled WGS sequence"/>
</dbReference>
<gene>
    <name evidence="2" type="ORF">KI809_10250</name>
</gene>
<keyword evidence="3" id="KW-1185">Reference proteome</keyword>
<dbReference type="RefSeq" id="WP_214171433.1">
    <property type="nucleotide sequence ID" value="NZ_JAHCVJ010000003.1"/>
</dbReference>
<dbReference type="EMBL" id="JAHCVJ010000003">
    <property type="protein sequence ID" value="MBT0664679.1"/>
    <property type="molecule type" value="Genomic_DNA"/>
</dbReference>
<reference evidence="2 3" key="1">
    <citation type="submission" date="2021-05" db="EMBL/GenBank/DDBJ databases">
        <title>The draft genome of Geobacter pelophilus DSM 12255.</title>
        <authorList>
            <person name="Xu Z."/>
            <person name="Masuda Y."/>
            <person name="Itoh H."/>
            <person name="Senoo K."/>
        </authorList>
    </citation>
    <scope>NUCLEOTIDE SEQUENCE [LARGE SCALE GENOMIC DNA]</scope>
    <source>
        <strain evidence="2 3">DSM 12255</strain>
    </source>
</reference>
<dbReference type="AlphaFoldDB" id="A0AAW4L1T8"/>
<feature type="domain" description="DUF4145" evidence="1">
    <location>
        <begin position="116"/>
        <end position="193"/>
    </location>
</feature>
<accession>A0AAW4L1T8</accession>
<sequence length="307" mass="35322">MSEEKIIWADCKRCARKTQHEEMYIHHISADPDEYPDAETWQVIRCRGCLNIAFRYQYDDYCDVHETDDGNYEHTTTVSLFPKTIRNHKRLDCSYYIPDVIRNVYQQTLSAYGEEAYILASVGLRATIEATCNHLKISGNSLEKRIDQLFKAGHVSNGDKRRLHAIRFLGNDAAHEILEPNESELRVALEIVEHLLNSVFILEKKAKRLETVIETYDEFLKALSSSVKQLKLGETMSVANILGRKRRLVTQSLTSFEAKLIDDISAGNIAYLKLEKIEKIDGRDIQLYTIGEVSKPQVNEEDEFSFL</sequence>
<dbReference type="InterPro" id="IPR025285">
    <property type="entry name" value="DUF4145"/>
</dbReference>
<evidence type="ECO:0000313" key="2">
    <source>
        <dbReference type="EMBL" id="MBT0664679.1"/>
    </source>
</evidence>
<evidence type="ECO:0000313" key="3">
    <source>
        <dbReference type="Proteomes" id="UP000811899"/>
    </source>
</evidence>
<comment type="caution">
    <text evidence="2">The sequence shown here is derived from an EMBL/GenBank/DDBJ whole genome shotgun (WGS) entry which is preliminary data.</text>
</comment>
<protein>
    <submittedName>
        <fullName evidence="2">DUF4145 domain-containing protein</fullName>
    </submittedName>
</protein>